<sequence>MYYELVDTMHRKYGFYDSVNGFDKEKFLTFLEFRAEEQITEEVIEFLQAIKDYRYAAERDDTDAMKAAIHEINDAIIDMAVFMFGTATFTMTQEEMEKSYSTVMEANLKKERGIKPGRPNPMGLPDLLKPEGWTAPDITPFSRTLEDRLI</sequence>
<evidence type="ECO:0000313" key="1">
    <source>
        <dbReference type="EMBL" id="AIK68389.1"/>
    </source>
</evidence>
<dbReference type="RefSeq" id="YP_009099915.1">
    <property type="nucleotide sequence ID" value="NC_025429.1"/>
</dbReference>
<dbReference type="OrthoDB" id="10204at10239"/>
<evidence type="ECO:0000313" key="2">
    <source>
        <dbReference type="Proteomes" id="UP000204140"/>
    </source>
</evidence>
<accession>A0A076YNL2</accession>
<dbReference type="Gene3D" id="1.10.3420.10">
    <property type="entry name" value="putative ntp pyrophosphohydrolase like domain"/>
    <property type="match status" value="1"/>
</dbReference>
<reference evidence="1 2" key="1">
    <citation type="submission" date="2014-07" db="EMBL/GenBank/DDBJ databases">
        <title>Isolation and characterization of Rhizobium leguminosarum phages from western Canadian soils and complete genome sequences of rhizobiophages vB_RleS_L338C and vB_RleM_P10VF.</title>
        <authorList>
            <person name="Restrepo-Cordoba M."/>
            <person name="Halmillawewa A.P."/>
            <person name="Perry B."/>
            <person name="Hynes M.F."/>
            <person name="Yost C.K."/>
        </authorList>
    </citation>
    <scope>NUCLEOTIDE SEQUENCE [LARGE SCALE GENOMIC DNA]</scope>
</reference>
<organism evidence="1 2">
    <name type="scientific">Rhizobium phage vB_RleM_P10VF</name>
    <dbReference type="NCBI Taxonomy" id="1527770"/>
    <lineage>
        <taxon>Viruses</taxon>
        <taxon>Duplodnaviria</taxon>
        <taxon>Heunggongvirae</taxon>
        <taxon>Uroviricota</taxon>
        <taxon>Caudoviricetes</taxon>
        <taxon>Pootjesviridae</taxon>
        <taxon>Innesvirus</taxon>
        <taxon>Innesvirus P10VF</taxon>
    </lineage>
</organism>
<gene>
    <name evidence="1" type="ORF">P10VF_176</name>
</gene>
<evidence type="ECO:0008006" key="3">
    <source>
        <dbReference type="Google" id="ProtNLM"/>
    </source>
</evidence>
<proteinExistence type="predicted"/>
<dbReference type="GeneID" id="22109725"/>
<protein>
    <recommendedName>
        <fullName evidence="3">Phosphoribosyl-ATP pyrophosphohydrolase</fullName>
    </recommendedName>
</protein>
<dbReference type="Proteomes" id="UP000204140">
    <property type="component" value="Segment"/>
</dbReference>
<dbReference type="EMBL" id="KM199770">
    <property type="protein sequence ID" value="AIK68389.1"/>
    <property type="molecule type" value="Genomic_DNA"/>
</dbReference>
<dbReference type="KEGG" id="vg:22109725"/>
<keyword evidence="2" id="KW-1185">Reference proteome</keyword>
<dbReference type="InterPro" id="IPR023292">
    <property type="entry name" value="NTP_PyroPHydrolase-like_dom_sf"/>
</dbReference>
<name>A0A076YNL2_9CAUD</name>